<dbReference type="InterPro" id="IPR021228">
    <property type="entry name" value="BrxD"/>
</dbReference>
<dbReference type="Pfam" id="PF10923">
    <property type="entry name" value="BrxC_BrxD"/>
    <property type="match status" value="1"/>
</dbReference>
<name>A0ABY4CNU3_9BACL</name>
<gene>
    <name evidence="1" type="ORF">LSG31_08155</name>
</gene>
<protein>
    <submittedName>
        <fullName evidence="1">ATP-binding protein</fullName>
    </submittedName>
</protein>
<organism evidence="1 2">
    <name type="scientific">Fodinisporobacter ferrooxydans</name>
    <dbReference type="NCBI Taxonomy" id="2901836"/>
    <lineage>
        <taxon>Bacteria</taxon>
        <taxon>Bacillati</taxon>
        <taxon>Bacillota</taxon>
        <taxon>Bacilli</taxon>
        <taxon>Bacillales</taxon>
        <taxon>Alicyclobacillaceae</taxon>
        <taxon>Fodinisporobacter</taxon>
    </lineage>
</organism>
<proteinExistence type="predicted"/>
<keyword evidence="1" id="KW-0067">ATP-binding</keyword>
<reference evidence="1" key="1">
    <citation type="submission" date="2021-12" db="EMBL/GenBank/DDBJ databases">
        <title>Alicyclobacillaceae gen. nov., sp. nov., isolated from chalcocite enrichment system.</title>
        <authorList>
            <person name="Jiang Z."/>
        </authorList>
    </citation>
    <scope>NUCLEOTIDE SEQUENCE</scope>
    <source>
        <strain evidence="1">MYW30-H2</strain>
    </source>
</reference>
<keyword evidence="2" id="KW-1185">Reference proteome</keyword>
<dbReference type="Proteomes" id="UP000830167">
    <property type="component" value="Chromosome"/>
</dbReference>
<dbReference type="SUPFAM" id="SSF52540">
    <property type="entry name" value="P-loop containing nucleoside triphosphate hydrolases"/>
    <property type="match status" value="1"/>
</dbReference>
<evidence type="ECO:0000313" key="2">
    <source>
        <dbReference type="Proteomes" id="UP000830167"/>
    </source>
</evidence>
<dbReference type="InterPro" id="IPR027417">
    <property type="entry name" value="P-loop_NTPase"/>
</dbReference>
<keyword evidence="1" id="KW-0547">Nucleotide-binding</keyword>
<evidence type="ECO:0000313" key="1">
    <source>
        <dbReference type="EMBL" id="UOF92157.1"/>
    </source>
</evidence>
<dbReference type="GO" id="GO:0005524">
    <property type="term" value="F:ATP binding"/>
    <property type="evidence" value="ECO:0007669"/>
    <property type="project" value="UniProtKB-KW"/>
</dbReference>
<dbReference type="EMBL" id="CP089291">
    <property type="protein sequence ID" value="UOF92157.1"/>
    <property type="molecule type" value="Genomic_DNA"/>
</dbReference>
<sequence length="432" mass="48828">MIRKKESAAILQSLGGGVVPRTGLEHVIVGRKQEIEQVLQELQAVQEGAGMIKMIIGDYGTGKSFFLSVTRHIALKMKFVTCDADFTPERRLYATDGKAVATYSELMRNMSTATRPDGGALSAILEKWISQVQSQVAVEKGFLDAAIDHPEFVQAVRSAIVQQIAGIEELVGGYDFAKVINAYFTGYIDSDSVRMGQALRWLRGEYHTKTEARQDLGVRDIIHDGNYYEYLKIMSTFVTAIGYSGLLILLDEAVNLYKITHPQSREKNYEKILSIYNDGMQGKAEHLYVLISGTPEFLDNERKGLFSYPALKSRLMANRFETDEYRDLNQPVIQLTPLQIEETFVLLQKIRAIHEAHYQYDSHVSDEEIRVFLQAFYSRPGAKEFLTPREILRDFIGAINLLQQHPGMDRQQVFASVTKAETNSSLFARFQG</sequence>
<accession>A0ABY4CNU3</accession>